<evidence type="ECO:0000256" key="1">
    <source>
        <dbReference type="ARBA" id="ARBA00004672"/>
    </source>
</evidence>
<dbReference type="Gene3D" id="3.30.200.20">
    <property type="entry name" value="Phosphorylase Kinase, domain 1"/>
    <property type="match status" value="1"/>
</dbReference>
<name>A0ABX1MZH8_9RHOO</name>
<dbReference type="EMBL" id="WTVH01000006">
    <property type="protein sequence ID" value="NMF92676.1"/>
    <property type="molecule type" value="Genomic_DNA"/>
</dbReference>
<dbReference type="NCBIfam" id="TIGR00081">
    <property type="entry name" value="purC"/>
    <property type="match status" value="1"/>
</dbReference>
<comment type="catalytic activity">
    <reaction evidence="7 8">
        <text>5-amino-1-(5-phospho-D-ribosyl)imidazole-4-carboxylate + L-aspartate + ATP = (2S)-2-[5-amino-1-(5-phospho-beta-D-ribosyl)imidazole-4-carboxamido]succinate + ADP + phosphate + 2 H(+)</text>
        <dbReference type="Rhea" id="RHEA:22628"/>
        <dbReference type="ChEBI" id="CHEBI:15378"/>
        <dbReference type="ChEBI" id="CHEBI:29991"/>
        <dbReference type="ChEBI" id="CHEBI:30616"/>
        <dbReference type="ChEBI" id="CHEBI:43474"/>
        <dbReference type="ChEBI" id="CHEBI:58443"/>
        <dbReference type="ChEBI" id="CHEBI:77657"/>
        <dbReference type="ChEBI" id="CHEBI:456216"/>
        <dbReference type="EC" id="6.3.2.6"/>
    </reaction>
</comment>
<keyword evidence="3 8" id="KW-0436">Ligase</keyword>
<dbReference type="PROSITE" id="PS01057">
    <property type="entry name" value="SAICAR_SYNTHETASE_1"/>
    <property type="match status" value="1"/>
</dbReference>
<dbReference type="InterPro" id="IPR001636">
    <property type="entry name" value="SAICAR_synth"/>
</dbReference>
<comment type="pathway">
    <text evidence="1 8">Purine metabolism; IMP biosynthesis via de novo pathway; 5-amino-1-(5-phospho-D-ribosyl)imidazole-4-carboxamide from 5-amino-1-(5-phospho-D-ribosyl)imidazole-4-carboxylate: step 1/2.</text>
</comment>
<evidence type="ECO:0000256" key="4">
    <source>
        <dbReference type="ARBA" id="ARBA00022741"/>
    </source>
</evidence>
<dbReference type="PANTHER" id="PTHR43700">
    <property type="entry name" value="PHOSPHORIBOSYLAMINOIMIDAZOLE-SUCCINOCARBOXAMIDE SYNTHASE"/>
    <property type="match status" value="1"/>
</dbReference>
<evidence type="ECO:0000256" key="8">
    <source>
        <dbReference type="HAMAP-Rule" id="MF_00137"/>
    </source>
</evidence>
<dbReference type="PANTHER" id="PTHR43700:SF1">
    <property type="entry name" value="PHOSPHORIBOSYLAMINOIMIDAZOLE-SUCCINOCARBOXAMIDE SYNTHASE"/>
    <property type="match status" value="1"/>
</dbReference>
<dbReference type="Proteomes" id="UP000601990">
    <property type="component" value="Unassembled WGS sequence"/>
</dbReference>
<dbReference type="SUPFAM" id="SSF56104">
    <property type="entry name" value="SAICAR synthase-like"/>
    <property type="match status" value="1"/>
</dbReference>
<dbReference type="InterPro" id="IPR018236">
    <property type="entry name" value="SAICAR_synthetase_CS"/>
</dbReference>
<evidence type="ECO:0000256" key="6">
    <source>
        <dbReference type="ARBA" id="ARBA00022840"/>
    </source>
</evidence>
<organism evidence="10 11">
    <name type="scientific">Aromatoleum buckelii</name>
    <dbReference type="NCBI Taxonomy" id="200254"/>
    <lineage>
        <taxon>Bacteria</taxon>
        <taxon>Pseudomonadati</taxon>
        <taxon>Pseudomonadota</taxon>
        <taxon>Betaproteobacteria</taxon>
        <taxon>Rhodocyclales</taxon>
        <taxon>Rhodocyclaceae</taxon>
        <taxon>Aromatoleum</taxon>
    </lineage>
</organism>
<dbReference type="Gene3D" id="3.30.470.20">
    <property type="entry name" value="ATP-grasp fold, B domain"/>
    <property type="match status" value="1"/>
</dbReference>
<evidence type="ECO:0000259" key="9">
    <source>
        <dbReference type="Pfam" id="PF01259"/>
    </source>
</evidence>
<evidence type="ECO:0000256" key="3">
    <source>
        <dbReference type="ARBA" id="ARBA00022598"/>
    </source>
</evidence>
<dbReference type="Pfam" id="PF01259">
    <property type="entry name" value="SAICAR_synt"/>
    <property type="match status" value="1"/>
</dbReference>
<dbReference type="GO" id="GO:0004639">
    <property type="term" value="F:phosphoribosylaminoimidazolesuccinocarboxamide synthase activity"/>
    <property type="evidence" value="ECO:0007669"/>
    <property type="project" value="UniProtKB-EC"/>
</dbReference>
<dbReference type="InterPro" id="IPR028923">
    <property type="entry name" value="SAICAR_synt/ADE2_N"/>
</dbReference>
<gene>
    <name evidence="8" type="primary">purC</name>
    <name evidence="10" type="ORF">GO608_04955</name>
</gene>
<protein>
    <recommendedName>
        <fullName evidence="8">Phosphoribosylaminoimidazole-succinocarboxamide synthase</fullName>
        <ecNumber evidence="8">6.3.2.6</ecNumber>
    </recommendedName>
    <alternativeName>
        <fullName evidence="8">SAICAR synthetase</fullName>
    </alternativeName>
</protein>
<comment type="caution">
    <text evidence="10">The sequence shown here is derived from an EMBL/GenBank/DDBJ whole genome shotgun (WGS) entry which is preliminary data.</text>
</comment>
<evidence type="ECO:0000256" key="5">
    <source>
        <dbReference type="ARBA" id="ARBA00022755"/>
    </source>
</evidence>
<comment type="similarity">
    <text evidence="2 8">Belongs to the SAICAR synthetase family.</text>
</comment>
<dbReference type="RefSeq" id="WP_169197973.1">
    <property type="nucleotide sequence ID" value="NZ_WTVH02000010.1"/>
</dbReference>
<keyword evidence="4 8" id="KW-0547">Nucleotide-binding</keyword>
<dbReference type="CDD" id="cd01414">
    <property type="entry name" value="SAICAR_synt_Sc"/>
    <property type="match status" value="1"/>
</dbReference>
<evidence type="ECO:0000256" key="7">
    <source>
        <dbReference type="ARBA" id="ARBA00048475"/>
    </source>
</evidence>
<sequence length="311" mass="33320">MAQPLFESTIKSLPLLGRGKVRDIYAVDADKLLIVTSDRLSAFDVILPDPIPDKGRVLTAMAAFWFARLGHIVPNQLTGIDPESVVASDERDQVRGRALVVKRLKPLPIEAVVRGYVIGSGWKDYQDSGAICGIRLPAGLAQAAKLPSPIFTPASKADVGDHDENISFAEAQTRCAAELTGLLAGTGTNGAQLAAQARDAAIALYVEAANYAAGRGILIADTKFEFGVDATGTLHLIDEALTPDSSRFWPADSYREGISPPSYDKQYVRDYLETLTWGKKAPGPHLPADVIAKTAAKYREAFESLTGQSLA</sequence>
<accession>A0ABX1MZH8</accession>
<evidence type="ECO:0000313" key="11">
    <source>
        <dbReference type="Proteomes" id="UP000601990"/>
    </source>
</evidence>
<keyword evidence="5 8" id="KW-0658">Purine biosynthesis</keyword>
<feature type="domain" description="SAICAR synthetase/ADE2 N-terminal" evidence="9">
    <location>
        <begin position="16"/>
        <end position="278"/>
    </location>
</feature>
<evidence type="ECO:0000313" key="10">
    <source>
        <dbReference type="EMBL" id="NMF92676.1"/>
    </source>
</evidence>
<dbReference type="NCBIfam" id="NF010568">
    <property type="entry name" value="PRK13961.1"/>
    <property type="match status" value="1"/>
</dbReference>
<evidence type="ECO:0000256" key="2">
    <source>
        <dbReference type="ARBA" id="ARBA00010190"/>
    </source>
</evidence>
<dbReference type="EC" id="6.3.2.6" evidence="8"/>
<proteinExistence type="inferred from homology"/>
<dbReference type="PROSITE" id="PS01058">
    <property type="entry name" value="SAICAR_SYNTHETASE_2"/>
    <property type="match status" value="1"/>
</dbReference>
<dbReference type="HAMAP" id="MF_00137">
    <property type="entry name" value="SAICAR_synth"/>
    <property type="match status" value="1"/>
</dbReference>
<keyword evidence="6 8" id="KW-0067">ATP-binding</keyword>
<keyword evidence="11" id="KW-1185">Reference proteome</keyword>
<reference evidence="10" key="1">
    <citation type="submission" date="2019-12" db="EMBL/GenBank/DDBJ databases">
        <title>Comparative genomics gives insights into the taxonomy of the Azoarcus-Aromatoleum group and reveals separate origins of nif in the plant-associated Azoarcus and non-plant-associated Aromatoleum sub-groups.</title>
        <authorList>
            <person name="Lafos M."/>
            <person name="Maluk M."/>
            <person name="Batista M."/>
            <person name="Junghare M."/>
            <person name="Carmona M."/>
            <person name="Faoro H."/>
            <person name="Cruz L.M."/>
            <person name="Battistoni F."/>
            <person name="De Souza E."/>
            <person name="Pedrosa F."/>
            <person name="Chen W.-M."/>
            <person name="Poole P.S."/>
            <person name="Dixon R.A."/>
            <person name="James E.K."/>
        </authorList>
    </citation>
    <scope>NUCLEOTIDE SEQUENCE</scope>
    <source>
        <strain evidence="10">U120</strain>
    </source>
</reference>